<name>T1ASK9_9ZZZZ</name>
<organism evidence="2">
    <name type="scientific">mine drainage metagenome</name>
    <dbReference type="NCBI Taxonomy" id="410659"/>
    <lineage>
        <taxon>unclassified sequences</taxon>
        <taxon>metagenomes</taxon>
        <taxon>ecological metagenomes</taxon>
    </lineage>
</organism>
<proteinExistence type="predicted"/>
<comment type="caution">
    <text evidence="2">The sequence shown here is derived from an EMBL/GenBank/DDBJ whole genome shotgun (WGS) entry which is preliminary data.</text>
</comment>
<reference evidence="2" key="1">
    <citation type="submission" date="2013-08" db="EMBL/GenBank/DDBJ databases">
        <authorList>
            <person name="Mendez C."/>
            <person name="Richter M."/>
            <person name="Ferrer M."/>
            <person name="Sanchez J."/>
        </authorList>
    </citation>
    <scope>NUCLEOTIDE SEQUENCE</scope>
</reference>
<feature type="non-terminal residue" evidence="2">
    <location>
        <position position="169"/>
    </location>
</feature>
<gene>
    <name evidence="2" type="ORF">B1B_13255</name>
</gene>
<dbReference type="AlphaFoldDB" id="T1ASK9"/>
<evidence type="ECO:0000313" key="2">
    <source>
        <dbReference type="EMBL" id="EQD45015.1"/>
    </source>
</evidence>
<evidence type="ECO:0000256" key="1">
    <source>
        <dbReference type="SAM" id="MobiDB-lite"/>
    </source>
</evidence>
<reference evidence="2" key="2">
    <citation type="journal article" date="2014" name="ISME J.">
        <title>Microbial stratification in low pH oxic and suboxic macroscopic growths along an acid mine drainage.</title>
        <authorList>
            <person name="Mendez-Garcia C."/>
            <person name="Mesa V."/>
            <person name="Sprenger R.R."/>
            <person name="Richter M."/>
            <person name="Diez M.S."/>
            <person name="Solano J."/>
            <person name="Bargiela R."/>
            <person name="Golyshina O.V."/>
            <person name="Manteca A."/>
            <person name="Ramos J.L."/>
            <person name="Gallego J.R."/>
            <person name="Llorente I."/>
            <person name="Martins Dos Santos V.A."/>
            <person name="Jensen O.N."/>
            <person name="Pelaez A.I."/>
            <person name="Sanchez J."/>
            <person name="Ferrer M."/>
        </authorList>
    </citation>
    <scope>NUCLEOTIDE SEQUENCE</scope>
</reference>
<accession>T1ASK9</accession>
<feature type="non-terminal residue" evidence="2">
    <location>
        <position position="1"/>
    </location>
</feature>
<sequence>DFHMAYGLYDQAADLIRIAIQREPERRDLKHKLLEVFFVWGNKEQFVETAHELAETRDQTSASEWDKIVIMGRQLAPDDPLFATSAGVGAAAAQGVDLDLEGGQGRVDFDLMSGAIPAMAPGESGAAAGGAGGTGSFDLDIGAALGEDEAAAQGTGTDLNATLPGLETT</sequence>
<protein>
    <submittedName>
        <fullName evidence="2">Uncharacterized protein</fullName>
    </submittedName>
</protein>
<dbReference type="EMBL" id="AUZY01008722">
    <property type="protein sequence ID" value="EQD45015.1"/>
    <property type="molecule type" value="Genomic_DNA"/>
</dbReference>
<feature type="region of interest" description="Disordered" evidence="1">
    <location>
        <begin position="148"/>
        <end position="169"/>
    </location>
</feature>